<evidence type="ECO:0000256" key="2">
    <source>
        <dbReference type="SAM" id="Phobius"/>
    </source>
</evidence>
<gene>
    <name evidence="3" type="ORF">GB927_010620</name>
</gene>
<dbReference type="Proteomes" id="UP000996601">
    <property type="component" value="Unassembled WGS sequence"/>
</dbReference>
<evidence type="ECO:0000256" key="1">
    <source>
        <dbReference type="SAM" id="MobiDB-lite"/>
    </source>
</evidence>
<reference evidence="3" key="1">
    <citation type="submission" date="2021-07" db="EMBL/GenBank/DDBJ databases">
        <title>Shinella sp. nov., a novel member of the genus Shinella from water.</title>
        <authorList>
            <person name="Deng Y."/>
        </authorList>
    </citation>
    <scope>NUCLEOTIDE SEQUENCE</scope>
    <source>
        <strain evidence="3">CPCC 100929</strain>
    </source>
</reference>
<proteinExistence type="predicted"/>
<dbReference type="EMBL" id="WHSB02000003">
    <property type="protein sequence ID" value="MCQ4630493.1"/>
    <property type="molecule type" value="Genomic_DNA"/>
</dbReference>
<feature type="transmembrane region" description="Helical" evidence="2">
    <location>
        <begin position="31"/>
        <end position="52"/>
    </location>
</feature>
<evidence type="ECO:0000313" key="4">
    <source>
        <dbReference type="Proteomes" id="UP000996601"/>
    </source>
</evidence>
<keyword evidence="4" id="KW-1185">Reference proteome</keyword>
<sequence>MSNAKLGGRSTYGSFSATSDRRARRAERQVLVSNIAVVVAFLFVSAVVFGLVG</sequence>
<accession>A0ABT1R5N1</accession>
<keyword evidence="2" id="KW-0472">Membrane</keyword>
<dbReference type="RefSeq" id="WP_256116771.1">
    <property type="nucleotide sequence ID" value="NZ_WHSB02000003.1"/>
</dbReference>
<protein>
    <submittedName>
        <fullName evidence="3">Uncharacterized protein</fullName>
    </submittedName>
</protein>
<evidence type="ECO:0000313" key="3">
    <source>
        <dbReference type="EMBL" id="MCQ4630493.1"/>
    </source>
</evidence>
<keyword evidence="2" id="KW-1133">Transmembrane helix</keyword>
<feature type="region of interest" description="Disordered" evidence="1">
    <location>
        <begin position="1"/>
        <end position="22"/>
    </location>
</feature>
<organism evidence="3 4">
    <name type="scientific">Shinella lacus</name>
    <dbReference type="NCBI Taxonomy" id="2654216"/>
    <lineage>
        <taxon>Bacteria</taxon>
        <taxon>Pseudomonadati</taxon>
        <taxon>Pseudomonadota</taxon>
        <taxon>Alphaproteobacteria</taxon>
        <taxon>Hyphomicrobiales</taxon>
        <taxon>Rhizobiaceae</taxon>
        <taxon>Shinella</taxon>
    </lineage>
</organism>
<name>A0ABT1R5N1_9HYPH</name>
<comment type="caution">
    <text evidence="3">The sequence shown here is derived from an EMBL/GenBank/DDBJ whole genome shotgun (WGS) entry which is preliminary data.</text>
</comment>
<keyword evidence="2" id="KW-0812">Transmembrane</keyword>